<evidence type="ECO:0000313" key="1">
    <source>
        <dbReference type="EMBL" id="MFC2949873.1"/>
    </source>
</evidence>
<dbReference type="Proteomes" id="UP001595387">
    <property type="component" value="Unassembled WGS sequence"/>
</dbReference>
<dbReference type="PANTHER" id="PTHR36109:SF2">
    <property type="entry name" value="MEMBRANE PROTEIN"/>
    <property type="match status" value="1"/>
</dbReference>
<comment type="caution">
    <text evidence="1">The sequence shown here is derived from an EMBL/GenBank/DDBJ whole genome shotgun (WGS) entry which is preliminary data.</text>
</comment>
<dbReference type="PANTHER" id="PTHR36109">
    <property type="entry name" value="MEMBRANE PROTEIN-RELATED"/>
    <property type="match status" value="1"/>
</dbReference>
<proteinExistence type="predicted"/>
<sequence length="195" mass="19915">MDKKIIGGVFSSVDTTERAIRELKNHGYGANDISVFAQDKNKVNVIEDETNTGVSTNDEGRGKNAGKGAGIGAASGGVLGGLGGLVAGLGMLAIPGIGQIAAAGPLVSALTGAGVGAGGGGIVGALVGAGIPEEHAKQYEGYLKDGKIIVLVEADEETENNVYRTFLSNETENHSMYPNDVVTSHNNYSRTASRR</sequence>
<name>A0ABV7AA81_9BACI</name>
<keyword evidence="2" id="KW-1185">Reference proteome</keyword>
<protein>
    <submittedName>
        <fullName evidence="1">Low temperature-induced protein</fullName>
    </submittedName>
</protein>
<gene>
    <name evidence="1" type="ORF">ACFODW_16235</name>
</gene>
<evidence type="ECO:0000313" key="2">
    <source>
        <dbReference type="Proteomes" id="UP001595387"/>
    </source>
</evidence>
<accession>A0ABV7AA81</accession>
<organism evidence="1 2">
    <name type="scientific">Virgibacillus sediminis</name>
    <dbReference type="NCBI Taxonomy" id="202260"/>
    <lineage>
        <taxon>Bacteria</taxon>
        <taxon>Bacillati</taxon>
        <taxon>Bacillota</taxon>
        <taxon>Bacilli</taxon>
        <taxon>Bacillales</taxon>
        <taxon>Bacillaceae</taxon>
        <taxon>Virgibacillus</taxon>
    </lineage>
</organism>
<dbReference type="InterPro" id="IPR052948">
    <property type="entry name" value="Low_temp-induced_all0457"/>
</dbReference>
<dbReference type="EMBL" id="JBHRRZ010000039">
    <property type="protein sequence ID" value="MFC2949873.1"/>
    <property type="molecule type" value="Genomic_DNA"/>
</dbReference>
<reference evidence="2" key="1">
    <citation type="journal article" date="2019" name="Int. J. Syst. Evol. Microbiol.">
        <title>The Global Catalogue of Microorganisms (GCM) 10K type strain sequencing project: providing services to taxonomists for standard genome sequencing and annotation.</title>
        <authorList>
            <consortium name="The Broad Institute Genomics Platform"/>
            <consortium name="The Broad Institute Genome Sequencing Center for Infectious Disease"/>
            <person name="Wu L."/>
            <person name="Ma J."/>
        </authorList>
    </citation>
    <scope>NUCLEOTIDE SEQUENCE [LARGE SCALE GENOMIC DNA]</scope>
    <source>
        <strain evidence="2">KCTC 13193</strain>
    </source>
</reference>
<dbReference type="RefSeq" id="WP_390307839.1">
    <property type="nucleotide sequence ID" value="NZ_JBHRRZ010000039.1"/>
</dbReference>